<reference evidence="1" key="2">
    <citation type="submission" date="2019-01" db="UniProtKB">
        <authorList>
            <consortium name="EnsemblPlants"/>
        </authorList>
    </citation>
    <scope>IDENTIFICATION</scope>
    <source>
        <strain evidence="1">cv. Heinz 1706</strain>
    </source>
</reference>
<dbReference type="InParanoid" id="A0A3Q7GQM0"/>
<protein>
    <submittedName>
        <fullName evidence="1">Uncharacterized protein</fullName>
    </submittedName>
</protein>
<dbReference type="Gramene" id="Solyc06g011270.1.1">
    <property type="protein sequence ID" value="Solyc06g011270.1.1.1"/>
    <property type="gene ID" value="Solyc06g011270.1"/>
</dbReference>
<organism evidence="1">
    <name type="scientific">Solanum lycopersicum</name>
    <name type="common">Tomato</name>
    <name type="synonym">Lycopersicon esculentum</name>
    <dbReference type="NCBI Taxonomy" id="4081"/>
    <lineage>
        <taxon>Eukaryota</taxon>
        <taxon>Viridiplantae</taxon>
        <taxon>Streptophyta</taxon>
        <taxon>Embryophyta</taxon>
        <taxon>Tracheophyta</taxon>
        <taxon>Spermatophyta</taxon>
        <taxon>Magnoliopsida</taxon>
        <taxon>eudicotyledons</taxon>
        <taxon>Gunneridae</taxon>
        <taxon>Pentapetalae</taxon>
        <taxon>asterids</taxon>
        <taxon>lamiids</taxon>
        <taxon>Solanales</taxon>
        <taxon>Solanaceae</taxon>
        <taxon>Solanoideae</taxon>
        <taxon>Solaneae</taxon>
        <taxon>Solanum</taxon>
        <taxon>Solanum subgen. Lycopersicon</taxon>
    </lineage>
</organism>
<evidence type="ECO:0000313" key="2">
    <source>
        <dbReference type="Proteomes" id="UP000004994"/>
    </source>
</evidence>
<evidence type="ECO:0000313" key="1">
    <source>
        <dbReference type="EnsemblPlants" id="Solyc06g011270.1.1.1"/>
    </source>
</evidence>
<reference evidence="1" key="1">
    <citation type="journal article" date="2012" name="Nature">
        <title>The tomato genome sequence provides insights into fleshy fruit evolution.</title>
        <authorList>
            <consortium name="Tomato Genome Consortium"/>
        </authorList>
    </citation>
    <scope>NUCLEOTIDE SEQUENCE [LARGE SCALE GENOMIC DNA]</scope>
    <source>
        <strain evidence="1">cv. Heinz 1706</strain>
    </source>
</reference>
<dbReference type="AlphaFoldDB" id="A0A3Q7GQM0"/>
<keyword evidence="2" id="KW-1185">Reference proteome</keyword>
<sequence length="62" mass="7433">MQYNRDRGYLFTYIIRSFNFLFSLGLTHFNLILVHDIQLPCALFLPAEGMFQWEIVYLETVL</sequence>
<name>A0A3Q7GQM0_SOLLC</name>
<dbReference type="EnsemblPlants" id="Solyc06g011270.1.1">
    <property type="protein sequence ID" value="Solyc06g011270.1.1.1"/>
    <property type="gene ID" value="Solyc06g011270.1"/>
</dbReference>
<accession>A0A3Q7GQM0</accession>
<dbReference type="Proteomes" id="UP000004994">
    <property type="component" value="Chromosome 6"/>
</dbReference>
<proteinExistence type="predicted"/>
<dbReference type="PaxDb" id="4081-Solyc06g011270.1.1"/>